<accession>A0ABW6K5P7</accession>
<feature type="domain" description="Oligoribonuclease NrnB C-terminal" evidence="1">
    <location>
        <begin position="327"/>
        <end position="398"/>
    </location>
</feature>
<dbReference type="PANTHER" id="PTHR42146">
    <property type="entry name" value="3',5'-CYCLIC-NUCLEOTIDE PHOSPHODIESTERASE"/>
    <property type="match status" value="1"/>
</dbReference>
<sequence length="407" mass="47578">MYHLYTHNDLDGVGCGIVAKIAFGEQVEVRYNSVMGLDHQVARFLDRIKQKKNTDAKFFITDLSVSDENAKEIESFVKGGGKAKLIDHHKTALRFNDYSWGKVRVNYDDGRLASATSLFYEYLMEHRLIEPSTALHEFVELVRQYDTWEWEENDNMKAKQLNDLFFMGSIDEFEEKMVLRIKKNKHFEFDEFEQKLLEIEEEKIERYTRRKKRELVQSFIGDYCAGIVHAESYHSELGNELGKENEHIDYIAILNLGGKKISFRTIHDHVDVSAIADQFGGGGHAKAAGCSMNEKAYELYVKTAFEVEPMRPDAFRNQFNLKNTPQGCLFENRKEEKFFIFKSGEEWLVENLEGERLKSFPDFKEAEKYIKRNYSVWLARDEALVEFLRDYIIKTKNKTIHPETVTT</sequence>
<evidence type="ECO:0000313" key="2">
    <source>
        <dbReference type="EMBL" id="MFE8699492.1"/>
    </source>
</evidence>
<dbReference type="Pfam" id="PF26386">
    <property type="entry name" value="NrnB_C"/>
    <property type="match status" value="1"/>
</dbReference>
<dbReference type="InterPro" id="IPR058608">
    <property type="entry name" value="NrnB_C"/>
</dbReference>
<proteinExistence type="predicted"/>
<evidence type="ECO:0000259" key="1">
    <source>
        <dbReference type="Pfam" id="PF26386"/>
    </source>
</evidence>
<keyword evidence="3" id="KW-1185">Reference proteome</keyword>
<dbReference type="RefSeq" id="WP_389357733.1">
    <property type="nucleotide sequence ID" value="NZ_JBIACK010000001.1"/>
</dbReference>
<evidence type="ECO:0000313" key="3">
    <source>
        <dbReference type="Proteomes" id="UP001601059"/>
    </source>
</evidence>
<organism evidence="2 3">
    <name type="scientific">Cytobacillus spartinae</name>
    <dbReference type="NCBI Taxonomy" id="3299023"/>
    <lineage>
        <taxon>Bacteria</taxon>
        <taxon>Bacillati</taxon>
        <taxon>Bacillota</taxon>
        <taxon>Bacilli</taxon>
        <taxon>Bacillales</taxon>
        <taxon>Bacillaceae</taxon>
        <taxon>Cytobacillus</taxon>
    </lineage>
</organism>
<dbReference type="Proteomes" id="UP001601059">
    <property type="component" value="Unassembled WGS sequence"/>
</dbReference>
<dbReference type="SUPFAM" id="SSF64182">
    <property type="entry name" value="DHH phosphoesterases"/>
    <property type="match status" value="1"/>
</dbReference>
<name>A0ABW6K5P7_9BACI</name>
<dbReference type="Gene3D" id="3.90.1640.10">
    <property type="entry name" value="inorganic pyrophosphatase (n-terminal core)"/>
    <property type="match status" value="1"/>
</dbReference>
<gene>
    <name evidence="2" type="ORF">ACFYKX_02520</name>
</gene>
<dbReference type="EMBL" id="JBIACK010000001">
    <property type="protein sequence ID" value="MFE8699492.1"/>
    <property type="molecule type" value="Genomic_DNA"/>
</dbReference>
<dbReference type="InterPro" id="IPR038763">
    <property type="entry name" value="DHH_sf"/>
</dbReference>
<dbReference type="Gene3D" id="3.10.310.30">
    <property type="match status" value="1"/>
</dbReference>
<protein>
    <submittedName>
        <fullName evidence="2">DHH family phosphoesterase</fullName>
    </submittedName>
</protein>
<dbReference type="PANTHER" id="PTHR42146:SF1">
    <property type="entry name" value="OLIGORIBONUCLEASE NRNB"/>
    <property type="match status" value="1"/>
</dbReference>
<dbReference type="InterPro" id="IPR052968">
    <property type="entry name" value="Nucleotide_metab_enz"/>
</dbReference>
<comment type="caution">
    <text evidence="2">The sequence shown here is derived from an EMBL/GenBank/DDBJ whole genome shotgun (WGS) entry which is preliminary data.</text>
</comment>
<reference evidence="2 3" key="1">
    <citation type="submission" date="2024-08" db="EMBL/GenBank/DDBJ databases">
        <title>Two novel Cytobacillus novel species.</title>
        <authorList>
            <person name="Liu G."/>
        </authorList>
    </citation>
    <scope>NUCLEOTIDE SEQUENCE [LARGE SCALE GENOMIC DNA]</scope>
    <source>
        <strain evidence="2 3">FJAT-54145</strain>
    </source>
</reference>